<comment type="caution">
    <text evidence="1">The sequence shown here is derived from an EMBL/GenBank/DDBJ whole genome shotgun (WGS) entry which is preliminary data.</text>
</comment>
<reference evidence="2" key="1">
    <citation type="journal article" date="2023" name="Front. Plant Sci.">
        <title>Chromosomal-level genome assembly of Melastoma candidum provides insights into trichome evolution.</title>
        <authorList>
            <person name="Zhong Y."/>
            <person name="Wu W."/>
            <person name="Sun C."/>
            <person name="Zou P."/>
            <person name="Liu Y."/>
            <person name="Dai S."/>
            <person name="Zhou R."/>
        </authorList>
    </citation>
    <scope>NUCLEOTIDE SEQUENCE [LARGE SCALE GENOMIC DNA]</scope>
</reference>
<proteinExistence type="predicted"/>
<organism evidence="1 2">
    <name type="scientific">Melastoma candidum</name>
    <dbReference type="NCBI Taxonomy" id="119954"/>
    <lineage>
        <taxon>Eukaryota</taxon>
        <taxon>Viridiplantae</taxon>
        <taxon>Streptophyta</taxon>
        <taxon>Embryophyta</taxon>
        <taxon>Tracheophyta</taxon>
        <taxon>Spermatophyta</taxon>
        <taxon>Magnoliopsida</taxon>
        <taxon>eudicotyledons</taxon>
        <taxon>Gunneridae</taxon>
        <taxon>Pentapetalae</taxon>
        <taxon>rosids</taxon>
        <taxon>malvids</taxon>
        <taxon>Myrtales</taxon>
        <taxon>Melastomataceae</taxon>
        <taxon>Melastomatoideae</taxon>
        <taxon>Melastomateae</taxon>
        <taxon>Melastoma</taxon>
    </lineage>
</organism>
<sequence>MAKYPPSQVAVVAPRYCAPCAVDMSVVRKVMTMSRGSFDVADLSGNILFKVRGSVLSLRDRRVLFDAAGNPLLTLQRKLVSMHRRWKAYRAESCDPRDLLFSVKRSSLVQLMGMRLHVYLANNTGEECCDFRVEGSWSRNNCVIYAGYSNSVVTKVGDLLYRRTCALLISYLGLILPPKMQMHEKHSVQSFLLGKDRFMVTVYPGVDAAFIVAIIIILDSMDKEDGGSDREV</sequence>
<gene>
    <name evidence="1" type="ORF">MLD38_021520</name>
</gene>
<keyword evidence="2" id="KW-1185">Reference proteome</keyword>
<name>A0ACB9QPG8_9MYRT</name>
<evidence type="ECO:0000313" key="1">
    <source>
        <dbReference type="EMBL" id="KAI4365543.1"/>
    </source>
</evidence>
<dbReference type="Proteomes" id="UP001057402">
    <property type="component" value="Chromosome 6"/>
</dbReference>
<protein>
    <submittedName>
        <fullName evidence="1">Uncharacterized protein</fullName>
    </submittedName>
</protein>
<accession>A0ACB9QPG8</accession>
<evidence type="ECO:0000313" key="2">
    <source>
        <dbReference type="Proteomes" id="UP001057402"/>
    </source>
</evidence>
<dbReference type="EMBL" id="CM042885">
    <property type="protein sequence ID" value="KAI4365543.1"/>
    <property type="molecule type" value="Genomic_DNA"/>
</dbReference>